<dbReference type="RefSeq" id="WP_183347544.1">
    <property type="nucleotide sequence ID" value="NZ_JACHEO010000001.1"/>
</dbReference>
<feature type="transmembrane region" description="Helical" evidence="1">
    <location>
        <begin position="364"/>
        <end position="380"/>
    </location>
</feature>
<sequence>MGNLFGQFRRHWFIVVVCLAACAAFYAFFINRAHVDLIINVDKRTTFKIYWAEAGEHFSEKKMAQVLVKPERQKYSFFLTDLKNIASLRIDPQEYVGRSTIEEIRIEQNGLQDIVLTSSEDFARLKPLDQIEGHSTAQDTLVTVSSGRDPNFSLEVRAVAEPFDWGSVVVGWVFIGTIILLVYGATHHLGFAFRYVPVLLMAVLLYAATMALISERNVHPDEYVHIAAARYYQEHWLPPAIGDPAVVETYSIYGVSRLNSNEISYLFCGRIAKIVAPFQLPEHLASRVLNLLLLGLILLFTLRVPDSRLVALPLLLSPQVWYLFSYCNSDAFALTVAFFAGCQVVVRTSALNRFLLMRQGARRWGYLLVAAVVFGLLFLLKKNFLVYTVFLLWVILVTIWRQTDKEERLARVRRMVAVCLVGLSLLAVKIAADYQVNGLDRREKILEMRDKLAHPLYNRHTPLEKQHANLYMKERGITLARIIHQDRWFEKTFRSAFGVYGYSTISAGFVYYDLVRWTGLTFLALVLVSLLVRAGIYVNLQTLAAVGLAAALIAVALYHSWTKDFQPQGRYLIPILPMLGVLCVQGKEYLSARIMTFFTLCMFLLSSYSFVCLGLLEIPRLLRI</sequence>
<dbReference type="InterPro" id="IPR018674">
    <property type="entry name" value="DUF2142_membrane"/>
</dbReference>
<evidence type="ECO:0000313" key="3">
    <source>
        <dbReference type="Proteomes" id="UP000539642"/>
    </source>
</evidence>
<keyword evidence="1" id="KW-0472">Membrane</keyword>
<feature type="transmembrane region" description="Helical" evidence="1">
    <location>
        <begin position="519"/>
        <end position="536"/>
    </location>
</feature>
<dbReference type="EMBL" id="JACHEO010000001">
    <property type="protein sequence ID" value="MBB5346586.1"/>
    <property type="molecule type" value="Genomic_DNA"/>
</dbReference>
<feature type="transmembrane region" description="Helical" evidence="1">
    <location>
        <begin position="415"/>
        <end position="432"/>
    </location>
</feature>
<name>A0A840UP33_9BACT</name>
<keyword evidence="1" id="KW-0812">Transmembrane</keyword>
<feature type="transmembrane region" description="Helical" evidence="1">
    <location>
        <begin position="386"/>
        <end position="403"/>
    </location>
</feature>
<feature type="transmembrane region" description="Helical" evidence="1">
    <location>
        <begin position="596"/>
        <end position="616"/>
    </location>
</feature>
<dbReference type="AlphaFoldDB" id="A0A840UP33"/>
<evidence type="ECO:0000256" key="1">
    <source>
        <dbReference type="SAM" id="Phobius"/>
    </source>
</evidence>
<evidence type="ECO:0000313" key="2">
    <source>
        <dbReference type="EMBL" id="MBB5346586.1"/>
    </source>
</evidence>
<reference evidence="2 3" key="1">
    <citation type="submission" date="2020-08" db="EMBL/GenBank/DDBJ databases">
        <title>Genomic Encyclopedia of Type Strains, Phase IV (KMG-IV): sequencing the most valuable type-strain genomes for metagenomic binning, comparative biology and taxonomic classification.</title>
        <authorList>
            <person name="Goeker M."/>
        </authorList>
    </citation>
    <scope>NUCLEOTIDE SEQUENCE [LARGE SCALE GENOMIC DNA]</scope>
    <source>
        <strain evidence="2 3">DSM 28570</strain>
    </source>
</reference>
<keyword evidence="3" id="KW-1185">Reference proteome</keyword>
<comment type="caution">
    <text evidence="2">The sequence shown here is derived from an EMBL/GenBank/DDBJ whole genome shotgun (WGS) entry which is preliminary data.</text>
</comment>
<feature type="transmembrane region" description="Helical" evidence="1">
    <location>
        <begin position="542"/>
        <end position="559"/>
    </location>
</feature>
<organism evidence="2 3">
    <name type="scientific">Desulfoprunum benzoelyticum</name>
    <dbReference type="NCBI Taxonomy" id="1506996"/>
    <lineage>
        <taxon>Bacteria</taxon>
        <taxon>Pseudomonadati</taxon>
        <taxon>Thermodesulfobacteriota</taxon>
        <taxon>Desulfobulbia</taxon>
        <taxon>Desulfobulbales</taxon>
        <taxon>Desulfobulbaceae</taxon>
        <taxon>Desulfoprunum</taxon>
    </lineage>
</organism>
<dbReference type="Pfam" id="PF09913">
    <property type="entry name" value="DUF2142"/>
    <property type="match status" value="1"/>
</dbReference>
<feature type="transmembrane region" description="Helical" evidence="1">
    <location>
        <begin position="284"/>
        <end position="302"/>
    </location>
</feature>
<protein>
    <submittedName>
        <fullName evidence="2">Putative membrane protein</fullName>
    </submittedName>
</protein>
<accession>A0A840UP33</accession>
<proteinExistence type="predicted"/>
<gene>
    <name evidence="2" type="ORF">HNQ81_000293</name>
</gene>
<dbReference type="Proteomes" id="UP000539642">
    <property type="component" value="Unassembled WGS sequence"/>
</dbReference>
<keyword evidence="1" id="KW-1133">Transmembrane helix</keyword>
<feature type="transmembrane region" description="Helical" evidence="1">
    <location>
        <begin position="331"/>
        <end position="352"/>
    </location>
</feature>
<feature type="transmembrane region" description="Helical" evidence="1">
    <location>
        <begin position="195"/>
        <end position="213"/>
    </location>
</feature>
<feature type="transmembrane region" description="Helical" evidence="1">
    <location>
        <begin position="12"/>
        <end position="30"/>
    </location>
</feature>
<feature type="transmembrane region" description="Helical" evidence="1">
    <location>
        <begin position="165"/>
        <end position="183"/>
    </location>
</feature>